<dbReference type="InterPro" id="IPR006311">
    <property type="entry name" value="TAT_signal"/>
</dbReference>
<feature type="domain" description="Metallo-beta-lactamase" evidence="6">
    <location>
        <begin position="89"/>
        <end position="294"/>
    </location>
</feature>
<evidence type="ECO:0000313" key="8">
    <source>
        <dbReference type="Proteomes" id="UP001055102"/>
    </source>
</evidence>
<evidence type="ECO:0000256" key="4">
    <source>
        <dbReference type="ARBA" id="ARBA00022833"/>
    </source>
</evidence>
<accession>A0ABQ4STI0</accession>
<gene>
    <name evidence="7" type="ORF">AOPFMNJM_1847</name>
</gene>
<evidence type="ECO:0000256" key="2">
    <source>
        <dbReference type="ARBA" id="ARBA00022723"/>
    </source>
</evidence>
<keyword evidence="2" id="KW-0479">Metal-binding</keyword>
<feature type="chain" id="PRO_5045200919" description="Metallo-beta-lactamase domain-containing protein" evidence="5">
    <location>
        <begin position="28"/>
        <end position="325"/>
    </location>
</feature>
<comment type="similarity">
    <text evidence="1">Belongs to the metallo-beta-lactamase superfamily.</text>
</comment>
<dbReference type="PANTHER" id="PTHR42978:SF6">
    <property type="entry name" value="QUORUM-QUENCHING LACTONASE YTNP-RELATED"/>
    <property type="match status" value="1"/>
</dbReference>
<evidence type="ECO:0000313" key="7">
    <source>
        <dbReference type="EMBL" id="GJE06527.1"/>
    </source>
</evidence>
<dbReference type="InterPro" id="IPR001279">
    <property type="entry name" value="Metallo-B-lactamas"/>
</dbReference>
<dbReference type="CDD" id="cd07720">
    <property type="entry name" value="OPHC2-like_MBL-fold"/>
    <property type="match status" value="1"/>
</dbReference>
<keyword evidence="5" id="KW-0732">Signal</keyword>
<dbReference type="PANTHER" id="PTHR42978">
    <property type="entry name" value="QUORUM-QUENCHING LACTONASE YTNP-RELATED-RELATED"/>
    <property type="match status" value="1"/>
</dbReference>
<proteinExistence type="inferred from homology"/>
<sequence length="325" mass="34678">MTIDRRTLLAGTPMLLAAAGTGGGAVAASTPEPVLPGVYRYRVGEAVVTALHEGTLGRPLDPGFVTNADPAAVRAAMEAAFLNPGRLDITFTTLLIERAGQRILVDTGFADNGPPGTGGTLKALAAAGVEPAAFDTVVMSHFHMDHVLGLRFKDGRLVYPNAEVLVPEAEWAYWTDEGEASRAPERLRPNFAAVKRIFGEGGPRTERYAWDKEIRPGLTALAAPGHTPGHTVFLLDGGAARLLLMADVTNHPALFVRNPDWSAIFDMDADRARETRHRLLDRAAAERLQVAFYHAPFPATGHIARAGQGGAKGYELVPVQWGAPA</sequence>
<dbReference type="EMBL" id="BPQR01000030">
    <property type="protein sequence ID" value="GJE06527.1"/>
    <property type="molecule type" value="Genomic_DNA"/>
</dbReference>
<dbReference type="Proteomes" id="UP001055102">
    <property type="component" value="Unassembled WGS sequence"/>
</dbReference>
<keyword evidence="8" id="KW-1185">Reference proteome</keyword>
<feature type="signal peptide" evidence="5">
    <location>
        <begin position="1"/>
        <end position="27"/>
    </location>
</feature>
<evidence type="ECO:0000256" key="5">
    <source>
        <dbReference type="SAM" id="SignalP"/>
    </source>
</evidence>
<dbReference type="RefSeq" id="WP_238275267.1">
    <property type="nucleotide sequence ID" value="NZ_BPQR01000030.1"/>
</dbReference>
<evidence type="ECO:0000256" key="3">
    <source>
        <dbReference type="ARBA" id="ARBA00022801"/>
    </source>
</evidence>
<comment type="caution">
    <text evidence="7">The sequence shown here is derived from an EMBL/GenBank/DDBJ whole genome shotgun (WGS) entry which is preliminary data.</text>
</comment>
<dbReference type="PROSITE" id="PS51318">
    <property type="entry name" value="TAT"/>
    <property type="match status" value="1"/>
</dbReference>
<evidence type="ECO:0000259" key="6">
    <source>
        <dbReference type="SMART" id="SM00849"/>
    </source>
</evidence>
<reference evidence="7" key="1">
    <citation type="journal article" date="2021" name="Front. Microbiol.">
        <title>Comprehensive Comparative Genomics and Phenotyping of Methylobacterium Species.</title>
        <authorList>
            <person name="Alessa O."/>
            <person name="Ogura Y."/>
            <person name="Fujitani Y."/>
            <person name="Takami H."/>
            <person name="Hayashi T."/>
            <person name="Sahin N."/>
            <person name="Tani A."/>
        </authorList>
    </citation>
    <scope>NUCLEOTIDE SEQUENCE</scope>
    <source>
        <strain evidence="7">LMG 23639</strain>
    </source>
</reference>
<keyword evidence="3" id="KW-0378">Hydrolase</keyword>
<reference evidence="7" key="2">
    <citation type="submission" date="2021-08" db="EMBL/GenBank/DDBJ databases">
        <authorList>
            <person name="Tani A."/>
            <person name="Ola A."/>
            <person name="Ogura Y."/>
            <person name="Katsura K."/>
            <person name="Hayashi T."/>
        </authorList>
    </citation>
    <scope>NUCLEOTIDE SEQUENCE</scope>
    <source>
        <strain evidence="7">LMG 23639</strain>
    </source>
</reference>
<evidence type="ECO:0000256" key="1">
    <source>
        <dbReference type="ARBA" id="ARBA00007749"/>
    </source>
</evidence>
<dbReference type="InterPro" id="IPR051013">
    <property type="entry name" value="MBL_superfamily_lactonases"/>
</dbReference>
<name>A0ABQ4STI0_9HYPH</name>
<dbReference type="InterPro" id="IPR036866">
    <property type="entry name" value="RibonucZ/Hydroxyglut_hydro"/>
</dbReference>
<dbReference type="SMART" id="SM00849">
    <property type="entry name" value="Lactamase_B"/>
    <property type="match status" value="1"/>
</dbReference>
<protein>
    <recommendedName>
        <fullName evidence="6">Metallo-beta-lactamase domain-containing protein</fullName>
    </recommendedName>
</protein>
<dbReference type="Gene3D" id="3.60.15.10">
    <property type="entry name" value="Ribonuclease Z/Hydroxyacylglutathione hydrolase-like"/>
    <property type="match status" value="1"/>
</dbReference>
<dbReference type="Pfam" id="PF00753">
    <property type="entry name" value="Lactamase_B"/>
    <property type="match status" value="1"/>
</dbReference>
<dbReference type="SUPFAM" id="SSF56281">
    <property type="entry name" value="Metallo-hydrolase/oxidoreductase"/>
    <property type="match status" value="1"/>
</dbReference>
<keyword evidence="4" id="KW-0862">Zinc</keyword>
<organism evidence="7 8">
    <name type="scientific">Methylobacterium jeotgali</name>
    <dbReference type="NCBI Taxonomy" id="381630"/>
    <lineage>
        <taxon>Bacteria</taxon>
        <taxon>Pseudomonadati</taxon>
        <taxon>Pseudomonadota</taxon>
        <taxon>Alphaproteobacteria</taxon>
        <taxon>Hyphomicrobiales</taxon>
        <taxon>Methylobacteriaceae</taxon>
        <taxon>Methylobacterium</taxon>
    </lineage>
</organism>